<dbReference type="SMART" id="SM01002">
    <property type="entry name" value="AlaDh_PNT_C"/>
    <property type="match status" value="1"/>
</dbReference>
<dbReference type="Pfam" id="PF05222">
    <property type="entry name" value="AlaDh_PNT_N"/>
    <property type="match status" value="1"/>
</dbReference>
<dbReference type="SUPFAM" id="SSF51735">
    <property type="entry name" value="NAD(P)-binding Rossmann-fold domains"/>
    <property type="match status" value="1"/>
</dbReference>
<dbReference type="RefSeq" id="WP_163490910.1">
    <property type="nucleotide sequence ID" value="NZ_JACVEL010000002.1"/>
</dbReference>
<keyword evidence="3" id="KW-0560">Oxidoreductase</keyword>
<dbReference type="GO" id="GO:0005886">
    <property type="term" value="C:plasma membrane"/>
    <property type="evidence" value="ECO:0007669"/>
    <property type="project" value="TreeGrafter"/>
</dbReference>
<dbReference type="SUPFAM" id="SSF52283">
    <property type="entry name" value="Formate/glycerate dehydrogenase catalytic domain-like"/>
    <property type="match status" value="1"/>
</dbReference>
<name>A0A8J6TS11_9FLAO</name>
<dbReference type="InterPro" id="IPR008141">
    <property type="entry name" value="Ala_DH"/>
</dbReference>
<evidence type="ECO:0000256" key="3">
    <source>
        <dbReference type="ARBA" id="ARBA00023002"/>
    </source>
</evidence>
<keyword evidence="8" id="KW-1185">Reference proteome</keyword>
<feature type="domain" description="Alanine dehydrogenase/pyridine nucleotide transhydrogenase N-terminal" evidence="6">
    <location>
        <begin position="36"/>
        <end position="169"/>
    </location>
</feature>
<dbReference type="PANTHER" id="PTHR42795:SF1">
    <property type="entry name" value="ALANINE DEHYDROGENASE"/>
    <property type="match status" value="1"/>
</dbReference>
<dbReference type="PANTHER" id="PTHR42795">
    <property type="entry name" value="ALANINE DEHYDROGENASE"/>
    <property type="match status" value="1"/>
</dbReference>
<proteinExistence type="inferred from homology"/>
<dbReference type="CDD" id="cd05305">
    <property type="entry name" value="L-AlaDH"/>
    <property type="match status" value="1"/>
</dbReference>
<evidence type="ECO:0000256" key="4">
    <source>
        <dbReference type="ARBA" id="ARBA00023027"/>
    </source>
</evidence>
<dbReference type="EMBL" id="JACVEL010000002">
    <property type="protein sequence ID" value="MBC9811647.1"/>
    <property type="molecule type" value="Genomic_DNA"/>
</dbReference>
<dbReference type="GO" id="GO:0000286">
    <property type="term" value="F:alanine dehydrogenase activity"/>
    <property type="evidence" value="ECO:0007669"/>
    <property type="project" value="UniProtKB-EC"/>
</dbReference>
<evidence type="ECO:0000256" key="2">
    <source>
        <dbReference type="ARBA" id="ARBA00012897"/>
    </source>
</evidence>
<organism evidence="7 8">
    <name type="scientific">Taishania pollutisoli</name>
    <dbReference type="NCBI Taxonomy" id="2766479"/>
    <lineage>
        <taxon>Bacteria</taxon>
        <taxon>Pseudomonadati</taxon>
        <taxon>Bacteroidota</taxon>
        <taxon>Flavobacteriia</taxon>
        <taxon>Flavobacteriales</taxon>
        <taxon>Crocinitomicaceae</taxon>
        <taxon>Taishania</taxon>
    </lineage>
</organism>
<dbReference type="SMART" id="SM01003">
    <property type="entry name" value="AlaDh_PNT_N"/>
    <property type="match status" value="1"/>
</dbReference>
<keyword evidence="4" id="KW-0520">NAD</keyword>
<protein>
    <recommendedName>
        <fullName evidence="2">alanine dehydrogenase</fullName>
        <ecNumber evidence="2">1.4.1.1</ecNumber>
    </recommendedName>
</protein>
<evidence type="ECO:0000259" key="5">
    <source>
        <dbReference type="SMART" id="SM01002"/>
    </source>
</evidence>
<dbReference type="GO" id="GO:0042853">
    <property type="term" value="P:L-alanine catabolic process"/>
    <property type="evidence" value="ECO:0007669"/>
    <property type="project" value="InterPro"/>
</dbReference>
<evidence type="ECO:0000259" key="6">
    <source>
        <dbReference type="SMART" id="SM01003"/>
    </source>
</evidence>
<dbReference type="EC" id="1.4.1.1" evidence="2"/>
<dbReference type="InterPro" id="IPR007886">
    <property type="entry name" value="AlaDH/PNT_N"/>
</dbReference>
<comment type="caution">
    <text evidence="7">The sequence shown here is derived from an EMBL/GenBank/DDBJ whole genome shotgun (WGS) entry which is preliminary data.</text>
</comment>
<evidence type="ECO:0000313" key="7">
    <source>
        <dbReference type="EMBL" id="MBC9811647.1"/>
    </source>
</evidence>
<evidence type="ECO:0000313" key="8">
    <source>
        <dbReference type="Proteomes" id="UP000652681"/>
    </source>
</evidence>
<evidence type="ECO:0000256" key="1">
    <source>
        <dbReference type="ARBA" id="ARBA00005689"/>
    </source>
</evidence>
<dbReference type="InterPro" id="IPR007698">
    <property type="entry name" value="AlaDH/PNT_NAD(H)-bd"/>
</dbReference>
<dbReference type="PROSITE" id="PS00837">
    <property type="entry name" value="ALADH_PNT_2"/>
    <property type="match status" value="1"/>
</dbReference>
<dbReference type="InterPro" id="IPR036291">
    <property type="entry name" value="NAD(P)-bd_dom_sf"/>
</dbReference>
<dbReference type="Gene3D" id="3.40.50.720">
    <property type="entry name" value="NAD(P)-binding Rossmann-like Domain"/>
    <property type="match status" value="2"/>
</dbReference>
<accession>A0A8J6TS11</accession>
<comment type="similarity">
    <text evidence="1">Belongs to the AlaDH/PNT family.</text>
</comment>
<reference evidence="7" key="1">
    <citation type="submission" date="2020-09" db="EMBL/GenBank/DDBJ databases">
        <title>Taishania pollutisoli gen. nov., sp. nov., Isolated from Tetrabromobisphenol A-Contaminated Soil.</title>
        <authorList>
            <person name="Chen Q."/>
        </authorList>
    </citation>
    <scope>NUCLEOTIDE SEQUENCE</scope>
    <source>
        <strain evidence="7">CZZ-1</strain>
    </source>
</reference>
<gene>
    <name evidence="7" type="ORF">H9Y05_04080</name>
</gene>
<dbReference type="Pfam" id="PF01262">
    <property type="entry name" value="AlaDh_PNT_C"/>
    <property type="match status" value="1"/>
</dbReference>
<dbReference type="AlphaFoldDB" id="A0A8J6TS11"/>
<dbReference type="InterPro" id="IPR008143">
    <property type="entry name" value="Ala_DH/PNT_CS2"/>
</dbReference>
<dbReference type="Proteomes" id="UP000652681">
    <property type="component" value="Unassembled WGS sequence"/>
</dbReference>
<feature type="domain" description="Alanine dehydrogenase/pyridine nucleotide transhydrogenase NAD(H)-binding" evidence="5">
    <location>
        <begin position="181"/>
        <end position="329"/>
    </location>
</feature>
<sequence>MKTDPELLKHLMQQGSLLPQEEMLEIARKKGSLNIGIPKETSFQENRVALVPEAVSLLVSNGHRVKIETKSGEGANFSDREYSEAGAEVCYSREEVFKCDIIFKVAPPSEDEIDMMPGHQTMISALQISIQPKEILQKLINKKITAIAWDYIRDEEGVFPVVRTMGEMAGTTSVLVAGELLSKYSNGKGMMLGGVSGVQPAEVVVIGAGSVGEYATRAALGLGANVKVFDNSLSRLRRLQNDIGTRIYTSVIQPKVLAKALMRADVAIGALRAPLGRTPCIVTEEMVREMKQGSVIVDVSIDQGGCFETSRVTNHKKPTFVEHGIIHYCVPNIASRISRTASFALSNIFSPILLEMGNAGGCENLISNDLGFRSGVYIYKGNLTSEVLGKVFDLKYKSIELLLMGLKRGQ</sequence>